<gene>
    <name evidence="2" type="ORF">YM304_17770</name>
</gene>
<dbReference type="InterPro" id="IPR029045">
    <property type="entry name" value="ClpP/crotonase-like_dom_sf"/>
</dbReference>
<protein>
    <submittedName>
        <fullName evidence="2">Putative enoyl-CoA hydratase</fullName>
        <ecNumber evidence="2">4.2.1.17</ecNumber>
    </submittedName>
</protein>
<evidence type="ECO:0000313" key="3">
    <source>
        <dbReference type="Proteomes" id="UP000011863"/>
    </source>
</evidence>
<sequence length="267" mass="28959">MSEHEHLLLDVEDSIATITIDRAEKRNAMTFEMLNGFISLVREAGERDDVRVVIVTGRPGVFCAGIDLAALAGATGSLTADDEPQVRGEADEADVWWPLVSCPKPVIGAIDGPAVGMGAEFSSQCDVRIGTPNSRFAWNFAHRGLVPDTGAGTWLLPRLVGHQRALQLLYSGEFISADDALDIGYLAEIVPADDLQQRARELAQSFLVGSPFSHRRMKELVYEGLARDVGAHMEAHVAALKQCFSSNDHKEGVASFLERRPATFTGT</sequence>
<dbReference type="SUPFAM" id="SSF52096">
    <property type="entry name" value="ClpP/crotonase"/>
    <property type="match status" value="1"/>
</dbReference>
<name>A0A6C7E6G0_ILUCY</name>
<dbReference type="OrthoDB" id="4608673at2"/>
<dbReference type="InterPro" id="IPR014748">
    <property type="entry name" value="Enoyl-CoA_hydra_C"/>
</dbReference>
<keyword evidence="3" id="KW-1185">Reference proteome</keyword>
<dbReference type="PANTHER" id="PTHR43459:SF1">
    <property type="entry name" value="EG:BACN32G11.4 PROTEIN"/>
    <property type="match status" value="1"/>
</dbReference>
<dbReference type="Pfam" id="PF00378">
    <property type="entry name" value="ECH_1"/>
    <property type="match status" value="1"/>
</dbReference>
<dbReference type="Gene3D" id="3.90.226.10">
    <property type="entry name" value="2-enoyl-CoA Hydratase, Chain A, domain 1"/>
    <property type="match status" value="1"/>
</dbReference>
<comment type="similarity">
    <text evidence="1">Belongs to the enoyl-CoA hydratase/isomerase family.</text>
</comment>
<evidence type="ECO:0000313" key="2">
    <source>
        <dbReference type="EMBL" id="BAN02091.1"/>
    </source>
</evidence>
<dbReference type="AlphaFoldDB" id="A0A6C7E6G0"/>
<evidence type="ECO:0000256" key="1">
    <source>
        <dbReference type="ARBA" id="ARBA00005254"/>
    </source>
</evidence>
<organism evidence="2 3">
    <name type="scientific">Ilumatobacter coccineus (strain NBRC 103263 / KCTC 29153 / YM16-304)</name>
    <dbReference type="NCBI Taxonomy" id="1313172"/>
    <lineage>
        <taxon>Bacteria</taxon>
        <taxon>Bacillati</taxon>
        <taxon>Actinomycetota</taxon>
        <taxon>Acidimicrobiia</taxon>
        <taxon>Acidimicrobiales</taxon>
        <taxon>Ilumatobacteraceae</taxon>
        <taxon>Ilumatobacter</taxon>
    </lineage>
</organism>
<dbReference type="KEGG" id="aym:YM304_17770"/>
<keyword evidence="2" id="KW-0456">Lyase</keyword>
<dbReference type="EMBL" id="AP012057">
    <property type="protein sequence ID" value="BAN02091.1"/>
    <property type="molecule type" value="Genomic_DNA"/>
</dbReference>
<dbReference type="CDD" id="cd06558">
    <property type="entry name" value="crotonase-like"/>
    <property type="match status" value="1"/>
</dbReference>
<dbReference type="GO" id="GO:0004300">
    <property type="term" value="F:enoyl-CoA hydratase activity"/>
    <property type="evidence" value="ECO:0007669"/>
    <property type="project" value="UniProtKB-EC"/>
</dbReference>
<dbReference type="RefSeq" id="WP_015441338.1">
    <property type="nucleotide sequence ID" value="NC_020520.1"/>
</dbReference>
<dbReference type="PANTHER" id="PTHR43459">
    <property type="entry name" value="ENOYL-COA HYDRATASE"/>
    <property type="match status" value="1"/>
</dbReference>
<dbReference type="Proteomes" id="UP000011863">
    <property type="component" value="Chromosome"/>
</dbReference>
<proteinExistence type="inferred from homology"/>
<dbReference type="Gene3D" id="1.10.12.10">
    <property type="entry name" value="Lyase 2-enoyl-coa Hydratase, Chain A, domain 2"/>
    <property type="match status" value="1"/>
</dbReference>
<dbReference type="EC" id="4.2.1.17" evidence="2"/>
<accession>A0A6C7E6G0</accession>
<reference evidence="2 3" key="1">
    <citation type="journal article" date="2013" name="Int. J. Syst. Evol. Microbiol.">
        <title>Ilumatobacter nonamiense sp. nov. and Ilumatobacter coccineum sp. nov., isolated from seashore sand.</title>
        <authorList>
            <person name="Matsumoto A."/>
            <person name="Kasai H."/>
            <person name="Matsuo Y."/>
            <person name="Shizuri Y."/>
            <person name="Ichikawa N."/>
            <person name="Fujita N."/>
            <person name="Omura S."/>
            <person name="Takahashi Y."/>
        </authorList>
    </citation>
    <scope>NUCLEOTIDE SEQUENCE [LARGE SCALE GENOMIC DNA]</scope>
    <source>
        <strain evidence="3">NBRC 103263 / KCTC 29153 / YM16-304</strain>
    </source>
</reference>
<dbReference type="InterPro" id="IPR001753">
    <property type="entry name" value="Enoyl-CoA_hydra/iso"/>
</dbReference>